<dbReference type="Proteomes" id="UP000295598">
    <property type="component" value="Unassembled WGS sequence"/>
</dbReference>
<keyword evidence="6" id="KW-0663">Pyridoxal phosphate</keyword>
<evidence type="ECO:0000313" key="9">
    <source>
        <dbReference type="EMBL" id="TDB45650.1"/>
    </source>
</evidence>
<dbReference type="InterPro" id="IPR015424">
    <property type="entry name" value="PyrdxlP-dep_Trfase"/>
</dbReference>
<proteinExistence type="predicted"/>
<evidence type="ECO:0000256" key="2">
    <source>
        <dbReference type="ARBA" id="ARBA00005011"/>
    </source>
</evidence>
<dbReference type="Gene3D" id="3.40.640.10">
    <property type="entry name" value="Type I PLP-dependent aspartate aminotransferase-like (Major domain)"/>
    <property type="match status" value="1"/>
</dbReference>
<comment type="cofactor">
    <cofactor evidence="1">
        <name>pyridoxal 5'-phosphate</name>
        <dbReference type="ChEBI" id="CHEBI:597326"/>
    </cofactor>
</comment>
<gene>
    <name evidence="9" type="ORF">C5467_21515</name>
</gene>
<evidence type="ECO:0000256" key="4">
    <source>
        <dbReference type="ARBA" id="ARBA00022576"/>
    </source>
</evidence>
<protein>
    <recommendedName>
        <fullName evidence="3">histidinol-phosphate transaminase</fullName>
        <ecNumber evidence="3">2.6.1.9</ecNumber>
    </recommendedName>
</protein>
<evidence type="ECO:0000256" key="1">
    <source>
        <dbReference type="ARBA" id="ARBA00001933"/>
    </source>
</evidence>
<comment type="catalytic activity">
    <reaction evidence="7">
        <text>L-histidinol phosphate + 2-oxoglutarate = 3-(imidazol-4-yl)-2-oxopropyl phosphate + L-glutamate</text>
        <dbReference type="Rhea" id="RHEA:23744"/>
        <dbReference type="ChEBI" id="CHEBI:16810"/>
        <dbReference type="ChEBI" id="CHEBI:29985"/>
        <dbReference type="ChEBI" id="CHEBI:57766"/>
        <dbReference type="ChEBI" id="CHEBI:57980"/>
        <dbReference type="EC" id="2.6.1.9"/>
    </reaction>
</comment>
<dbReference type="EMBL" id="PUJY01000059">
    <property type="protein sequence ID" value="TDB45650.1"/>
    <property type="molecule type" value="Genomic_DNA"/>
</dbReference>
<comment type="pathway">
    <text evidence="2">Amino-acid biosynthesis; L-histidine biosynthesis; L-histidine from 5-phospho-alpha-D-ribose 1-diphosphate: step 7/9.</text>
</comment>
<comment type="caution">
    <text evidence="9">The sequence shown here is derived from an EMBL/GenBank/DDBJ whole genome shotgun (WGS) entry which is preliminary data.</text>
</comment>
<dbReference type="EC" id="2.6.1.9" evidence="3"/>
<dbReference type="CDD" id="cd00609">
    <property type="entry name" value="AAT_like"/>
    <property type="match status" value="1"/>
</dbReference>
<sequence>MFNIQAVIKEHVAENKRESLWSYLEERPNYLMLDKNENHHPMDEDLFEAFRASLKPEHLCNYPVLNNLYKKIAKLVGVEERNIYLGSGSDLAIKALFDACLREGDHVVLHNPCYFMFENYAKYAGVSISSTPVTEDWKPDVAAIIDAVKENTKLVVVEDPSGFVGTRLSYSQMHDLAEELYNKGVLLLIDEAYLYVEEKQSANLDILQKFPNVILAQTLSKAHGLAGARVGFLIGETELIGHISNVRPLYEISALSAWAAEWQLDHPEVLERFQEKMRQTKTYMKEALTERGQTFKDTHGNFMLVQFAGYDSKEIEQLFQEQGVLIRRPFEQSNLKGWLRVTISQFEHCEKFISALDIVVDKLNFKKI</sequence>
<dbReference type="PANTHER" id="PTHR42885:SF2">
    <property type="entry name" value="HISTIDINOL-PHOSPHATE AMINOTRANSFERASE"/>
    <property type="match status" value="1"/>
</dbReference>
<reference evidence="9 10" key="1">
    <citation type="journal article" date="2019" name="Int. J. Syst. Evol. Microbiol.">
        <title>Photorhabdus khanii subsp. guanajuatensis subsp. nov., isolated from Heterorhabditis atacamensis, and Photorhabdus luminescens subsp. mexicana subsp. nov., isolated from Heterorhabditis mexicana entomopathogenic nematodes.</title>
        <authorList>
            <person name="Machado R.A.R."/>
            <person name="Bruno P."/>
            <person name="Arce C.C.M."/>
            <person name="Liechti N."/>
            <person name="Kohler A."/>
            <person name="Bernal J."/>
            <person name="Bruggmann R."/>
            <person name="Turlings T.C.J."/>
        </authorList>
    </citation>
    <scope>NUCLEOTIDE SEQUENCE [LARGE SCALE GENOMIC DNA]</scope>
    <source>
        <strain evidence="9 10">MEX20-17</strain>
    </source>
</reference>
<dbReference type="RefSeq" id="WP_132356095.1">
    <property type="nucleotide sequence ID" value="NZ_CAWOJO010000059.1"/>
</dbReference>
<dbReference type="GO" id="GO:0030170">
    <property type="term" value="F:pyridoxal phosphate binding"/>
    <property type="evidence" value="ECO:0007669"/>
    <property type="project" value="InterPro"/>
</dbReference>
<evidence type="ECO:0000256" key="3">
    <source>
        <dbReference type="ARBA" id="ARBA00012748"/>
    </source>
</evidence>
<evidence type="ECO:0000256" key="7">
    <source>
        <dbReference type="ARBA" id="ARBA00047481"/>
    </source>
</evidence>
<dbReference type="Gene3D" id="3.90.1150.10">
    <property type="entry name" value="Aspartate Aminotransferase, domain 1"/>
    <property type="match status" value="1"/>
</dbReference>
<dbReference type="InterPro" id="IPR004839">
    <property type="entry name" value="Aminotransferase_I/II_large"/>
</dbReference>
<feature type="domain" description="Aminotransferase class I/classII large" evidence="8">
    <location>
        <begin position="33"/>
        <end position="355"/>
    </location>
</feature>
<accession>A0A4R4IXB8</accession>
<dbReference type="InterPro" id="IPR015421">
    <property type="entry name" value="PyrdxlP-dep_Trfase_major"/>
</dbReference>
<dbReference type="InterPro" id="IPR015422">
    <property type="entry name" value="PyrdxlP-dep_Trfase_small"/>
</dbReference>
<evidence type="ECO:0000313" key="10">
    <source>
        <dbReference type="Proteomes" id="UP000295598"/>
    </source>
</evidence>
<dbReference type="Pfam" id="PF00155">
    <property type="entry name" value="Aminotran_1_2"/>
    <property type="match status" value="1"/>
</dbReference>
<keyword evidence="5" id="KW-0808">Transferase</keyword>
<dbReference type="PANTHER" id="PTHR42885">
    <property type="entry name" value="HISTIDINOL-PHOSPHATE AMINOTRANSFERASE-RELATED"/>
    <property type="match status" value="1"/>
</dbReference>
<evidence type="ECO:0000256" key="6">
    <source>
        <dbReference type="ARBA" id="ARBA00022898"/>
    </source>
</evidence>
<dbReference type="GO" id="GO:0004400">
    <property type="term" value="F:histidinol-phosphate transaminase activity"/>
    <property type="evidence" value="ECO:0007669"/>
    <property type="project" value="UniProtKB-EC"/>
</dbReference>
<evidence type="ECO:0000256" key="5">
    <source>
        <dbReference type="ARBA" id="ARBA00022679"/>
    </source>
</evidence>
<dbReference type="SUPFAM" id="SSF53383">
    <property type="entry name" value="PLP-dependent transferases"/>
    <property type="match status" value="1"/>
</dbReference>
<dbReference type="AlphaFoldDB" id="A0A4R4IXB8"/>
<keyword evidence="4" id="KW-0032">Aminotransferase</keyword>
<name>A0A4R4IXB8_9GAMM</name>
<organism evidence="9 10">
    <name type="scientific">Photorhabdus khanii subsp. guanajuatensis</name>
    <dbReference type="NCBI Taxonomy" id="2100166"/>
    <lineage>
        <taxon>Bacteria</taxon>
        <taxon>Pseudomonadati</taxon>
        <taxon>Pseudomonadota</taxon>
        <taxon>Gammaproteobacteria</taxon>
        <taxon>Enterobacterales</taxon>
        <taxon>Morganellaceae</taxon>
        <taxon>Photorhabdus</taxon>
    </lineage>
</organism>
<evidence type="ECO:0000259" key="8">
    <source>
        <dbReference type="Pfam" id="PF00155"/>
    </source>
</evidence>